<dbReference type="AlphaFoldDB" id="A0AA38PN16"/>
<dbReference type="InterPro" id="IPR009028">
    <property type="entry name" value="Coatomer/calthrin_app_sub_C"/>
</dbReference>
<dbReference type="EMBL" id="MU802992">
    <property type="protein sequence ID" value="KAJ3978572.1"/>
    <property type="molecule type" value="Genomic_DNA"/>
</dbReference>
<dbReference type="InterPro" id="IPR012295">
    <property type="entry name" value="TBP_dom_sf"/>
</dbReference>
<dbReference type="GO" id="GO:0016192">
    <property type="term" value="P:vesicle-mediated transport"/>
    <property type="evidence" value="ECO:0007669"/>
    <property type="project" value="InterPro"/>
</dbReference>
<dbReference type="SUPFAM" id="SSF55711">
    <property type="entry name" value="Subdomain of clathrin and coatomer appendage domain"/>
    <property type="match status" value="1"/>
</dbReference>
<dbReference type="SUPFAM" id="SSF49348">
    <property type="entry name" value="Clathrin adaptor appendage domain"/>
    <property type="match status" value="1"/>
</dbReference>
<organism evidence="2 3">
    <name type="scientific">Lentinula detonsa</name>
    <dbReference type="NCBI Taxonomy" id="2804962"/>
    <lineage>
        <taxon>Eukaryota</taxon>
        <taxon>Fungi</taxon>
        <taxon>Dikarya</taxon>
        <taxon>Basidiomycota</taxon>
        <taxon>Agaricomycotina</taxon>
        <taxon>Agaricomycetes</taxon>
        <taxon>Agaricomycetidae</taxon>
        <taxon>Agaricales</taxon>
        <taxon>Marasmiineae</taxon>
        <taxon>Omphalotaceae</taxon>
        <taxon>Lentinula</taxon>
    </lineage>
</organism>
<comment type="caution">
    <text evidence="2">The sequence shown here is derived from an EMBL/GenBank/DDBJ whole genome shotgun (WGS) entry which is preliminary data.</text>
</comment>
<evidence type="ECO:0000259" key="1">
    <source>
        <dbReference type="Pfam" id="PF02296"/>
    </source>
</evidence>
<name>A0AA38PN16_9AGAR</name>
<sequence>MVRVYFVVKGRRSGSQASPSTTILSSVRSAASHTATGAAPTLDVLGSLTGLDWGRTDGPSSSEQPNRRAQHRPLVQFGWWDVQVQTGIKSGHQGHIGQLAIYIGNKVPTPLTSFIAAVLIDDLETLSVLFAKIPPNVIAPRTQELLHVEFKKAFSTPPILTVSFSAGSHQTMSIRLPIVLTKYLDHVKLGQADFFERWKLIGGAPRESHTGRLDLPKFRQAVIGHRFNLLNGIDPNPNNLVGAGVLHTVTSVEGKVGCLLRLDPKEAKLCRLTARTTSEDVAKEAQKLLQKFYKVSWKHVYNAIPFTVLSPPNAT</sequence>
<proteinExistence type="predicted"/>
<dbReference type="InterPro" id="IPR003164">
    <property type="entry name" value="Clathrin_a-adaptin_app_sub_C"/>
</dbReference>
<evidence type="ECO:0000313" key="3">
    <source>
        <dbReference type="Proteomes" id="UP001163850"/>
    </source>
</evidence>
<feature type="domain" description="Clathrin adaptor alpha-adaptin appendage C-terminal subdomain" evidence="1">
    <location>
        <begin position="183"/>
        <end position="289"/>
    </location>
</feature>
<dbReference type="GO" id="GO:0006886">
    <property type="term" value="P:intracellular protein transport"/>
    <property type="evidence" value="ECO:0007669"/>
    <property type="project" value="InterPro"/>
</dbReference>
<dbReference type="Gene3D" id="3.30.310.10">
    <property type="entry name" value="TATA-Binding Protein"/>
    <property type="match status" value="1"/>
</dbReference>
<protein>
    <submittedName>
        <fullName evidence="2">Coatomer/calthrin adaptor appendage, C-terminal subdomain-containing protein</fullName>
    </submittedName>
</protein>
<dbReference type="GO" id="GO:0030131">
    <property type="term" value="C:clathrin adaptor complex"/>
    <property type="evidence" value="ECO:0007669"/>
    <property type="project" value="InterPro"/>
</dbReference>
<accession>A0AA38PN16</accession>
<dbReference type="InterPro" id="IPR013041">
    <property type="entry name" value="Clathrin_app_Ig-like_sf"/>
</dbReference>
<evidence type="ECO:0000313" key="2">
    <source>
        <dbReference type="EMBL" id="KAJ3978572.1"/>
    </source>
</evidence>
<reference evidence="2" key="1">
    <citation type="submission" date="2022-08" db="EMBL/GenBank/DDBJ databases">
        <authorList>
            <consortium name="DOE Joint Genome Institute"/>
            <person name="Min B."/>
            <person name="Riley R."/>
            <person name="Sierra-Patev S."/>
            <person name="Naranjo-Ortiz M."/>
            <person name="Looney B."/>
            <person name="Konkel Z."/>
            <person name="Slot J.C."/>
            <person name="Sakamoto Y."/>
            <person name="Steenwyk J.L."/>
            <person name="Rokas A."/>
            <person name="Carro J."/>
            <person name="Camarero S."/>
            <person name="Ferreira P."/>
            <person name="Molpeceres G."/>
            <person name="Ruiz-Duenas F.J."/>
            <person name="Serrano A."/>
            <person name="Henrissat B."/>
            <person name="Drula E."/>
            <person name="Hughes K.W."/>
            <person name="Mata J.L."/>
            <person name="Ishikawa N.K."/>
            <person name="Vargas-Isla R."/>
            <person name="Ushijima S."/>
            <person name="Smith C.A."/>
            <person name="Ahrendt S."/>
            <person name="Andreopoulos W."/>
            <person name="He G."/>
            <person name="Labutti K."/>
            <person name="Lipzen A."/>
            <person name="Ng V."/>
            <person name="Sandor L."/>
            <person name="Barry K."/>
            <person name="Martinez A.T."/>
            <person name="Xiao Y."/>
            <person name="Gibbons J.G."/>
            <person name="Terashima K."/>
            <person name="Hibbett D.S."/>
            <person name="Grigoriev I.V."/>
        </authorList>
    </citation>
    <scope>NUCLEOTIDE SEQUENCE</scope>
    <source>
        <strain evidence="2">TFB7829</strain>
    </source>
</reference>
<gene>
    <name evidence="2" type="ORF">F5890DRAFT_1560097</name>
</gene>
<dbReference type="Proteomes" id="UP001163850">
    <property type="component" value="Unassembled WGS sequence"/>
</dbReference>
<dbReference type="Pfam" id="PF02296">
    <property type="entry name" value="Alpha_adaptin_C"/>
    <property type="match status" value="1"/>
</dbReference>
<dbReference type="Gene3D" id="2.60.40.1230">
    <property type="match status" value="1"/>
</dbReference>